<reference evidence="1" key="1">
    <citation type="journal article" date="2023" name="Plant J.">
        <title>The genome of the king protea, Protea cynaroides.</title>
        <authorList>
            <person name="Chang J."/>
            <person name="Duong T.A."/>
            <person name="Schoeman C."/>
            <person name="Ma X."/>
            <person name="Roodt D."/>
            <person name="Barker N."/>
            <person name="Li Z."/>
            <person name="Van de Peer Y."/>
            <person name="Mizrachi E."/>
        </authorList>
    </citation>
    <scope>NUCLEOTIDE SEQUENCE</scope>
    <source>
        <tissue evidence="1">Young leaves</tissue>
    </source>
</reference>
<proteinExistence type="predicted"/>
<dbReference type="EMBL" id="JAMYWD010000004">
    <property type="protein sequence ID" value="KAJ4973475.1"/>
    <property type="molecule type" value="Genomic_DNA"/>
</dbReference>
<accession>A0A9Q0KMY6</accession>
<protein>
    <submittedName>
        <fullName evidence="1">Uncharacterized protein</fullName>
    </submittedName>
</protein>
<comment type="caution">
    <text evidence="1">The sequence shown here is derived from an EMBL/GenBank/DDBJ whole genome shotgun (WGS) entry which is preliminary data.</text>
</comment>
<gene>
    <name evidence="1" type="ORF">NE237_006649</name>
</gene>
<dbReference type="OrthoDB" id="2107166at2759"/>
<organism evidence="1 2">
    <name type="scientific">Protea cynaroides</name>
    <dbReference type="NCBI Taxonomy" id="273540"/>
    <lineage>
        <taxon>Eukaryota</taxon>
        <taxon>Viridiplantae</taxon>
        <taxon>Streptophyta</taxon>
        <taxon>Embryophyta</taxon>
        <taxon>Tracheophyta</taxon>
        <taxon>Spermatophyta</taxon>
        <taxon>Magnoliopsida</taxon>
        <taxon>Proteales</taxon>
        <taxon>Proteaceae</taxon>
        <taxon>Protea</taxon>
    </lineage>
</organism>
<evidence type="ECO:0000313" key="2">
    <source>
        <dbReference type="Proteomes" id="UP001141806"/>
    </source>
</evidence>
<evidence type="ECO:0000313" key="1">
    <source>
        <dbReference type="EMBL" id="KAJ4973475.1"/>
    </source>
</evidence>
<sequence length="125" mass="13502">MVGNESLDYLLLVPNGTKLLTANNCVQCTCETSKNWTLHCAPSQGVKPSANWTQCPSMKCQGGLPLGNTKSPCTTCAYAGYTNRTIPKTLTNTCSTDYGAAKSWIKMVLGRELAIGNLNYIYVNV</sequence>
<dbReference type="AlphaFoldDB" id="A0A9Q0KMY6"/>
<name>A0A9Q0KMY6_9MAGN</name>
<dbReference type="Proteomes" id="UP001141806">
    <property type="component" value="Unassembled WGS sequence"/>
</dbReference>
<keyword evidence="2" id="KW-1185">Reference proteome</keyword>